<dbReference type="Gene3D" id="3.50.50.60">
    <property type="entry name" value="FAD/NAD(P)-binding domain"/>
    <property type="match status" value="2"/>
</dbReference>
<comment type="similarity">
    <text evidence="2">Belongs to the class-III pyridine nucleotide-disulfide oxidoreductase family.</text>
</comment>
<evidence type="ECO:0000256" key="5">
    <source>
        <dbReference type="ARBA" id="ARBA00023002"/>
    </source>
</evidence>
<evidence type="ECO:0000313" key="9">
    <source>
        <dbReference type="Proteomes" id="UP001302349"/>
    </source>
</evidence>
<dbReference type="Pfam" id="PF00581">
    <property type="entry name" value="Rhodanese"/>
    <property type="match status" value="1"/>
</dbReference>
<dbReference type="InterPro" id="IPR023753">
    <property type="entry name" value="FAD/NAD-binding_dom"/>
</dbReference>
<dbReference type="SMART" id="SM00450">
    <property type="entry name" value="RHOD"/>
    <property type="match status" value="1"/>
</dbReference>
<dbReference type="PANTHER" id="PTHR43429">
    <property type="entry name" value="PYRIDINE NUCLEOTIDE-DISULFIDE OXIDOREDUCTASE DOMAIN-CONTAINING"/>
    <property type="match status" value="1"/>
</dbReference>
<dbReference type="InterPro" id="IPR016156">
    <property type="entry name" value="FAD/NAD-linked_Rdtase_dimer_sf"/>
</dbReference>
<evidence type="ECO:0000256" key="2">
    <source>
        <dbReference type="ARBA" id="ARBA00009130"/>
    </source>
</evidence>
<dbReference type="SUPFAM" id="SSF55424">
    <property type="entry name" value="FAD/NAD-linked reductases, dimerisation (C-terminal) domain"/>
    <property type="match status" value="1"/>
</dbReference>
<dbReference type="InterPro" id="IPR036873">
    <property type="entry name" value="Rhodanese-like_dom_sf"/>
</dbReference>
<evidence type="ECO:0000256" key="6">
    <source>
        <dbReference type="ARBA" id="ARBA00023284"/>
    </source>
</evidence>
<feature type="domain" description="Rhodanese" evidence="7">
    <location>
        <begin position="465"/>
        <end position="554"/>
    </location>
</feature>
<keyword evidence="3" id="KW-0285">Flavoprotein</keyword>
<dbReference type="Pfam" id="PF02852">
    <property type="entry name" value="Pyr_redox_dim"/>
    <property type="match status" value="1"/>
</dbReference>
<dbReference type="Gene3D" id="3.40.250.10">
    <property type="entry name" value="Rhodanese-like domain"/>
    <property type="match status" value="1"/>
</dbReference>
<proteinExistence type="inferred from homology"/>
<dbReference type="InterPro" id="IPR004099">
    <property type="entry name" value="Pyr_nucl-diS_OxRdtase_dimer"/>
</dbReference>
<keyword evidence="4" id="KW-0274">FAD</keyword>
<dbReference type="RefSeq" id="WP_317491594.1">
    <property type="nucleotide sequence ID" value="NZ_CP136051.1"/>
</dbReference>
<keyword evidence="6" id="KW-0676">Redox-active center</keyword>
<protein>
    <submittedName>
        <fullName evidence="8">FAD-dependent oxidoreductase</fullName>
    </submittedName>
</protein>
<gene>
    <name evidence="8" type="ORF">RT717_10005</name>
</gene>
<name>A0ABZ0IWS9_9BACT</name>
<comment type="cofactor">
    <cofactor evidence="1">
        <name>FAD</name>
        <dbReference type="ChEBI" id="CHEBI:57692"/>
    </cofactor>
</comment>
<keyword evidence="9" id="KW-1185">Reference proteome</keyword>
<dbReference type="InterPro" id="IPR036188">
    <property type="entry name" value="FAD/NAD-bd_sf"/>
</dbReference>
<evidence type="ECO:0000256" key="1">
    <source>
        <dbReference type="ARBA" id="ARBA00001974"/>
    </source>
</evidence>
<evidence type="ECO:0000313" key="8">
    <source>
        <dbReference type="EMBL" id="WOK08967.1"/>
    </source>
</evidence>
<dbReference type="PRINTS" id="PR00368">
    <property type="entry name" value="FADPNR"/>
</dbReference>
<reference evidence="8 9" key="1">
    <citation type="journal article" date="2023" name="Microbiol. Resour. Announc.">
        <title>Complete Genome Sequence of Imperialibacter roseus strain P4T.</title>
        <authorList>
            <person name="Tizabi D.R."/>
            <person name="Bachvaroff T."/>
            <person name="Hill R.T."/>
        </authorList>
    </citation>
    <scope>NUCLEOTIDE SEQUENCE [LARGE SCALE GENOMIC DNA]</scope>
    <source>
        <strain evidence="8 9">P4T</strain>
    </source>
</reference>
<evidence type="ECO:0000259" key="7">
    <source>
        <dbReference type="PROSITE" id="PS50206"/>
    </source>
</evidence>
<keyword evidence="5" id="KW-0560">Oxidoreductase</keyword>
<dbReference type="InterPro" id="IPR050260">
    <property type="entry name" value="FAD-bd_OxRdtase"/>
</dbReference>
<dbReference type="SUPFAM" id="SSF52821">
    <property type="entry name" value="Rhodanese/Cell cycle control phosphatase"/>
    <property type="match status" value="1"/>
</dbReference>
<sequence length="562" mass="61166">MRRTRIVIVGGLSAGPSAAAKARRTDENAEIIMFEKTSHVSYATCGIPYALSGKIKTRDKLIVVQPELLEKRFGVELHLDEPVTDIDPEARIVYTNKGAYEYDKLVFATGGQAVLPPIKNIEIFESWAHAKTLEDFDRVMKSGVMDTANHFTILGAGLIGLETAENLVHAGKKVTVIELGNQVLANWDVKFAHLAKNVLEDNGIDVRLGVSVVEVDRTTNELILSNGNRLFTDYLLVGISIKPNTQMLVRKGARHLPNGALLVNKHMETSIPDIYAAGDCAAINNMITGEHSWYPMGTHSNKGGRAAGANAAGGNVTFEGGYGTAIMKIFDYAIARTGMGPKSLERAGIPFKSTLIIAGSTPGFFPDQKDLLLEIHYDPETGVLLGAELFGEHGVDKRVDVLATALYARLTIDDLPRLDLAYAPPFSAAKDPVVVAGFVAGNSMRASYQEVSVVEAARALNQSVSPASYTLLDVRNPTEIHKEGYIQHSINIPLDELRLRINEIDLDRPTYVYCAKGLRGYMASLILLHHNCKKVYNVAGGFTAWKTIVGEVKQVEEVSPVS</sequence>
<accession>A0ABZ0IWS9</accession>
<dbReference type="Proteomes" id="UP001302349">
    <property type="component" value="Chromosome"/>
</dbReference>
<dbReference type="Pfam" id="PF07992">
    <property type="entry name" value="Pyr_redox_2"/>
    <property type="match status" value="1"/>
</dbReference>
<evidence type="ECO:0000256" key="3">
    <source>
        <dbReference type="ARBA" id="ARBA00022630"/>
    </source>
</evidence>
<organism evidence="8 9">
    <name type="scientific">Imperialibacter roseus</name>
    <dbReference type="NCBI Taxonomy" id="1324217"/>
    <lineage>
        <taxon>Bacteria</taxon>
        <taxon>Pseudomonadati</taxon>
        <taxon>Bacteroidota</taxon>
        <taxon>Cytophagia</taxon>
        <taxon>Cytophagales</taxon>
        <taxon>Flammeovirgaceae</taxon>
        <taxon>Imperialibacter</taxon>
    </lineage>
</organism>
<evidence type="ECO:0000256" key="4">
    <source>
        <dbReference type="ARBA" id="ARBA00022827"/>
    </source>
</evidence>
<dbReference type="PANTHER" id="PTHR43429:SF1">
    <property type="entry name" value="NAD(P)H SULFUR OXIDOREDUCTASE (COA-DEPENDENT)"/>
    <property type="match status" value="1"/>
</dbReference>
<dbReference type="SUPFAM" id="SSF51905">
    <property type="entry name" value="FAD/NAD(P)-binding domain"/>
    <property type="match status" value="2"/>
</dbReference>
<dbReference type="InterPro" id="IPR001763">
    <property type="entry name" value="Rhodanese-like_dom"/>
</dbReference>
<dbReference type="PRINTS" id="PR00411">
    <property type="entry name" value="PNDRDTASEI"/>
</dbReference>
<dbReference type="PROSITE" id="PS50206">
    <property type="entry name" value="RHODANESE_3"/>
    <property type="match status" value="1"/>
</dbReference>
<dbReference type="EMBL" id="CP136051">
    <property type="protein sequence ID" value="WOK08967.1"/>
    <property type="molecule type" value="Genomic_DNA"/>
</dbReference>